<gene>
    <name evidence="1" type="ORF">EVOR1521_LOCUS6167</name>
</gene>
<proteinExistence type="predicted"/>
<reference evidence="1" key="1">
    <citation type="submission" date="2023-08" db="EMBL/GenBank/DDBJ databases">
        <authorList>
            <person name="Chen Y."/>
            <person name="Shah S."/>
            <person name="Dougan E. K."/>
            <person name="Thang M."/>
            <person name="Chan C."/>
        </authorList>
    </citation>
    <scope>NUCLEOTIDE SEQUENCE</scope>
</reference>
<evidence type="ECO:0000313" key="2">
    <source>
        <dbReference type="Proteomes" id="UP001178507"/>
    </source>
</evidence>
<sequence length="77" mass="7375">MSKICAQRTDFDGGWGLDLVLDCRSNGGGGFGGSGSNSGSGSGGSGSGGGAVAFTTSCEIKGFIPTVIQGNLPLMGG</sequence>
<keyword evidence="2" id="KW-1185">Reference proteome</keyword>
<dbReference type="AlphaFoldDB" id="A0AA36MRE1"/>
<dbReference type="EMBL" id="CAUJNA010000456">
    <property type="protein sequence ID" value="CAJ1377338.1"/>
    <property type="molecule type" value="Genomic_DNA"/>
</dbReference>
<name>A0AA36MRE1_9DINO</name>
<protein>
    <submittedName>
        <fullName evidence="1">Uncharacterized protein</fullName>
    </submittedName>
</protein>
<comment type="caution">
    <text evidence="1">The sequence shown here is derived from an EMBL/GenBank/DDBJ whole genome shotgun (WGS) entry which is preliminary data.</text>
</comment>
<evidence type="ECO:0000313" key="1">
    <source>
        <dbReference type="EMBL" id="CAJ1377338.1"/>
    </source>
</evidence>
<dbReference type="Proteomes" id="UP001178507">
    <property type="component" value="Unassembled WGS sequence"/>
</dbReference>
<accession>A0AA36MRE1</accession>
<organism evidence="1 2">
    <name type="scientific">Effrenium voratum</name>
    <dbReference type="NCBI Taxonomy" id="2562239"/>
    <lineage>
        <taxon>Eukaryota</taxon>
        <taxon>Sar</taxon>
        <taxon>Alveolata</taxon>
        <taxon>Dinophyceae</taxon>
        <taxon>Suessiales</taxon>
        <taxon>Symbiodiniaceae</taxon>
        <taxon>Effrenium</taxon>
    </lineage>
</organism>